<organism evidence="2 3">
    <name type="scientific">Paraglaciecola psychrophila 170</name>
    <dbReference type="NCBI Taxonomy" id="1129794"/>
    <lineage>
        <taxon>Bacteria</taxon>
        <taxon>Pseudomonadati</taxon>
        <taxon>Pseudomonadota</taxon>
        <taxon>Gammaproteobacteria</taxon>
        <taxon>Alteromonadales</taxon>
        <taxon>Alteromonadaceae</taxon>
        <taxon>Paraglaciecola</taxon>
    </lineage>
</organism>
<name>K7AB87_9ALTE</name>
<dbReference type="Proteomes" id="UP000011864">
    <property type="component" value="Chromosome"/>
</dbReference>
<evidence type="ECO:0000313" key="3">
    <source>
        <dbReference type="Proteomes" id="UP000011864"/>
    </source>
</evidence>
<sequence length="40" mass="4403">MHFLGLPMSVGGIYLRWLGGSVYYALAGSMLVVAGWLIFR</sequence>
<dbReference type="AlphaFoldDB" id="K7AB87"/>
<evidence type="ECO:0000313" key="2">
    <source>
        <dbReference type="EMBL" id="AGH44403.1"/>
    </source>
</evidence>
<reference evidence="2 3" key="1">
    <citation type="journal article" date="2013" name="Genome Announc.">
        <title>Complete Genome Sequence of Glaciecola psychrophila Strain 170T.</title>
        <authorList>
            <person name="Yin J."/>
            <person name="Chen J."/>
            <person name="Liu G."/>
            <person name="Yu Y."/>
            <person name="Song L."/>
            <person name="Wang X."/>
            <person name="Qu X."/>
        </authorList>
    </citation>
    <scope>NUCLEOTIDE SEQUENCE [LARGE SCALE GENOMIC DNA]</scope>
    <source>
        <strain evidence="2 3">170</strain>
    </source>
</reference>
<keyword evidence="1" id="KW-0812">Transmembrane</keyword>
<dbReference type="EMBL" id="CP003837">
    <property type="protein sequence ID" value="AGH44403.1"/>
    <property type="molecule type" value="Genomic_DNA"/>
</dbReference>
<dbReference type="PATRIC" id="fig|1129794.4.peg.2269"/>
<evidence type="ECO:0000256" key="1">
    <source>
        <dbReference type="SAM" id="Phobius"/>
    </source>
</evidence>
<accession>K7AB87</accession>
<keyword evidence="1" id="KW-0472">Membrane</keyword>
<dbReference type="HOGENOM" id="CLU_3293771_0_0_6"/>
<protein>
    <submittedName>
        <fullName evidence="2">Uncharacterized protein</fullName>
    </submittedName>
</protein>
<proteinExistence type="predicted"/>
<keyword evidence="3" id="KW-1185">Reference proteome</keyword>
<dbReference type="STRING" id="1129794.C427_2294"/>
<gene>
    <name evidence="2" type="ORF">C427_2294</name>
</gene>
<keyword evidence="1" id="KW-1133">Transmembrane helix</keyword>
<feature type="transmembrane region" description="Helical" evidence="1">
    <location>
        <begin position="20"/>
        <end position="39"/>
    </location>
</feature>
<dbReference type="eggNOG" id="COG4993">
    <property type="taxonomic scope" value="Bacteria"/>
</dbReference>
<dbReference type="KEGG" id="gps:C427_2294"/>